<keyword evidence="2" id="KW-1185">Reference proteome</keyword>
<organism evidence="1 2">
    <name type="scientific">Hypholoma sublateritium (strain FD-334 SS-4)</name>
    <dbReference type="NCBI Taxonomy" id="945553"/>
    <lineage>
        <taxon>Eukaryota</taxon>
        <taxon>Fungi</taxon>
        <taxon>Dikarya</taxon>
        <taxon>Basidiomycota</taxon>
        <taxon>Agaricomycotina</taxon>
        <taxon>Agaricomycetes</taxon>
        <taxon>Agaricomycetidae</taxon>
        <taxon>Agaricales</taxon>
        <taxon>Agaricineae</taxon>
        <taxon>Strophariaceae</taxon>
        <taxon>Hypholoma</taxon>
    </lineage>
</organism>
<dbReference type="AlphaFoldDB" id="A0A0D2PA73"/>
<name>A0A0D2PA73_HYPSF</name>
<proteinExistence type="predicted"/>
<accession>A0A0D2PA73</accession>
<reference evidence="2" key="1">
    <citation type="submission" date="2014-04" db="EMBL/GenBank/DDBJ databases">
        <title>Evolutionary Origins and Diversification of the Mycorrhizal Mutualists.</title>
        <authorList>
            <consortium name="DOE Joint Genome Institute"/>
            <consortium name="Mycorrhizal Genomics Consortium"/>
            <person name="Kohler A."/>
            <person name="Kuo A."/>
            <person name="Nagy L.G."/>
            <person name="Floudas D."/>
            <person name="Copeland A."/>
            <person name="Barry K.W."/>
            <person name="Cichocki N."/>
            <person name="Veneault-Fourrey C."/>
            <person name="LaButti K."/>
            <person name="Lindquist E.A."/>
            <person name="Lipzen A."/>
            <person name="Lundell T."/>
            <person name="Morin E."/>
            <person name="Murat C."/>
            <person name="Riley R."/>
            <person name="Ohm R."/>
            <person name="Sun H."/>
            <person name="Tunlid A."/>
            <person name="Henrissat B."/>
            <person name="Grigoriev I.V."/>
            <person name="Hibbett D.S."/>
            <person name="Martin F."/>
        </authorList>
    </citation>
    <scope>NUCLEOTIDE SEQUENCE [LARGE SCALE GENOMIC DNA]</scope>
    <source>
        <strain evidence="2">FD-334 SS-4</strain>
    </source>
</reference>
<evidence type="ECO:0000313" key="2">
    <source>
        <dbReference type="Proteomes" id="UP000054270"/>
    </source>
</evidence>
<evidence type="ECO:0000313" key="1">
    <source>
        <dbReference type="EMBL" id="KJA27794.1"/>
    </source>
</evidence>
<protein>
    <submittedName>
        <fullName evidence="1">Uncharacterized protein</fullName>
    </submittedName>
</protein>
<gene>
    <name evidence="1" type="ORF">HYPSUDRAFT_877106</name>
</gene>
<dbReference type="Proteomes" id="UP000054270">
    <property type="component" value="Unassembled WGS sequence"/>
</dbReference>
<sequence>MVLPSPYAKRTLYLTRSKRLYDSGLHFRRCLAEMRTANIISVCQVFKHPRTSKNSKRVLGGTDHSSLRTRLGESIMSSLQLILGQPLLQFHFQLDEHGTGVESEGLELNSRRRSAGYLCYLARITMRQCVRAKSERQMSVSFGRFGDRT</sequence>
<dbReference type="EMBL" id="KN817523">
    <property type="protein sequence ID" value="KJA27794.1"/>
    <property type="molecule type" value="Genomic_DNA"/>
</dbReference>